<feature type="compositionally biased region" description="Acidic residues" evidence="1">
    <location>
        <begin position="15"/>
        <end position="30"/>
    </location>
</feature>
<dbReference type="InterPro" id="IPR011990">
    <property type="entry name" value="TPR-like_helical_dom_sf"/>
</dbReference>
<feature type="region of interest" description="Disordered" evidence="1">
    <location>
        <begin position="1"/>
        <end position="39"/>
    </location>
</feature>
<dbReference type="Gene3D" id="1.25.40.10">
    <property type="entry name" value="Tetratricopeptide repeat domain"/>
    <property type="match status" value="3"/>
</dbReference>
<evidence type="ECO:0008006" key="4">
    <source>
        <dbReference type="Google" id="ProtNLM"/>
    </source>
</evidence>
<reference evidence="2" key="1">
    <citation type="submission" date="2022-01" db="EMBL/GenBank/DDBJ databases">
        <authorList>
            <person name="King R."/>
        </authorList>
    </citation>
    <scope>NUCLEOTIDE SEQUENCE</scope>
</reference>
<accession>A0A9N9TLD9</accession>
<dbReference type="EMBL" id="OU900095">
    <property type="protein sequence ID" value="CAG9858606.1"/>
    <property type="molecule type" value="Genomic_DNA"/>
</dbReference>
<dbReference type="AlphaFoldDB" id="A0A9N9TLD9"/>
<proteinExistence type="predicted"/>
<evidence type="ECO:0000313" key="2">
    <source>
        <dbReference type="EMBL" id="CAG9858606.1"/>
    </source>
</evidence>
<dbReference type="PANTHER" id="PTHR23082">
    <property type="entry name" value="TRANSCRIPTION INITIATION FACTOR IIIC TFIIIC , POLYPEPTIDE 3-RELATED"/>
    <property type="match status" value="1"/>
</dbReference>
<organism evidence="2 3">
    <name type="scientific">Phyllotreta striolata</name>
    <name type="common">Striped flea beetle</name>
    <name type="synonym">Crioceris striolata</name>
    <dbReference type="NCBI Taxonomy" id="444603"/>
    <lineage>
        <taxon>Eukaryota</taxon>
        <taxon>Metazoa</taxon>
        <taxon>Ecdysozoa</taxon>
        <taxon>Arthropoda</taxon>
        <taxon>Hexapoda</taxon>
        <taxon>Insecta</taxon>
        <taxon>Pterygota</taxon>
        <taxon>Neoptera</taxon>
        <taxon>Endopterygota</taxon>
        <taxon>Coleoptera</taxon>
        <taxon>Polyphaga</taxon>
        <taxon>Cucujiformia</taxon>
        <taxon>Chrysomeloidea</taxon>
        <taxon>Chrysomelidae</taxon>
        <taxon>Galerucinae</taxon>
        <taxon>Alticini</taxon>
        <taxon>Phyllotreta</taxon>
    </lineage>
</organism>
<name>A0A9N9TLD9_PHYSR</name>
<keyword evidence="3" id="KW-1185">Reference proteome</keyword>
<dbReference type="OrthoDB" id="151490at2759"/>
<dbReference type="GO" id="GO:0000127">
    <property type="term" value="C:transcription factor TFIIIC complex"/>
    <property type="evidence" value="ECO:0007669"/>
    <property type="project" value="TreeGrafter"/>
</dbReference>
<dbReference type="GO" id="GO:0006383">
    <property type="term" value="P:transcription by RNA polymerase III"/>
    <property type="evidence" value="ECO:0007669"/>
    <property type="project" value="InterPro"/>
</dbReference>
<sequence>MDNVASTSTSREEDNLFFDLEENESNDEEEKETRTPNSKLPQHLKGLMGEANLRYARGDLETAKKMCFEVIRQAPDAYEPYLTLSQMYENVNTNKYRAYLMLTSHLAPHDTAITCRLADFCVQNGDVAEAIKCYARVLKYIPKNMMIHRKRIELLEQKGDTKSLLIAKQTMINNIPKKYSDIIMHTAMEVTKEHYKNKNYLRAIEVLRIPLKRIPEMVTHDVINVMLELLIICERFSDCLDILTQFCGFTFDVTLTEDNNIFINSFELPENFPLDLRSKFMSCLIKLRADHLFPPLIDKMLVEDDVEIYGDLFLDVAESLMNVGYHQQALSILIILIKSKSFSLAGVWLKYAECLAACNMTEQAIEAYFTVRSLAPAHVEVLYPLAMLLLKQNNEEEALKVLAQDLQTNKLDVAVLLEQMKLLKQLNDWNGYWKSMELFLSRHSCVLKHPEELKIVLTKDRPYEKIVRLRRMRNFRSDSTNVEPNFDVISEPSKEEEFEFYLENLQLAMDRKEFGYYKKFTFMGMVSKRFYKFIAHVCLLTCWGCLITSDLYHGYFLVRDNVLMYPKNNLCWNWFSFITCAYPDDGRFSRFLERAQCLGSENGRLMLANYNLSVGNYVLAIKYYLKMFKQSGTSLSALLLGTAMLQHYCNRRSEKYKKKIIAETITYLFVNYAQIRTKQAEQEVYYNMGRMYHQLGVIYLAEYYYKKVLNVSNDYLEKYPDVLCLKREAAFNLHVIYKANGNLIAARNILYENIVI</sequence>
<evidence type="ECO:0000256" key="1">
    <source>
        <dbReference type="SAM" id="MobiDB-lite"/>
    </source>
</evidence>
<dbReference type="Pfam" id="PF13181">
    <property type="entry name" value="TPR_8"/>
    <property type="match status" value="2"/>
</dbReference>
<dbReference type="SUPFAM" id="SSF48452">
    <property type="entry name" value="TPR-like"/>
    <property type="match status" value="2"/>
</dbReference>
<dbReference type="InterPro" id="IPR019734">
    <property type="entry name" value="TPR_rpt"/>
</dbReference>
<dbReference type="PANTHER" id="PTHR23082:SF0">
    <property type="entry name" value="GENERAL TRANSCRIPTION FACTOR 3C POLYPEPTIDE 3"/>
    <property type="match status" value="1"/>
</dbReference>
<dbReference type="SMART" id="SM00028">
    <property type="entry name" value="TPR"/>
    <property type="match status" value="6"/>
</dbReference>
<gene>
    <name evidence="2" type="ORF">PHYEVI_LOCUS4995</name>
</gene>
<evidence type="ECO:0000313" key="3">
    <source>
        <dbReference type="Proteomes" id="UP001153712"/>
    </source>
</evidence>
<dbReference type="InterPro" id="IPR039340">
    <property type="entry name" value="Tfc4/TFIIIC-102/Sfc4"/>
</dbReference>
<protein>
    <recommendedName>
        <fullName evidence="4">General transcription factor 3C polypeptide 3</fullName>
    </recommendedName>
</protein>
<dbReference type="Proteomes" id="UP001153712">
    <property type="component" value="Chromosome 2"/>
</dbReference>